<keyword evidence="3" id="KW-1185">Reference proteome</keyword>
<name>A0ABW5E5P6_9GAMM</name>
<dbReference type="PANTHER" id="PTHR36302:SF1">
    <property type="entry name" value="COPPER CHAPERONE PCU(A)C"/>
    <property type="match status" value="1"/>
</dbReference>
<dbReference type="EMBL" id="JBHUJD010000001">
    <property type="protein sequence ID" value="MFD2308916.1"/>
    <property type="molecule type" value="Genomic_DNA"/>
</dbReference>
<dbReference type="Gene3D" id="2.60.40.1890">
    <property type="entry name" value="PCu(A)C copper chaperone"/>
    <property type="match status" value="1"/>
</dbReference>
<dbReference type="SUPFAM" id="SSF110087">
    <property type="entry name" value="DR1885-like metal-binding protein"/>
    <property type="match status" value="1"/>
</dbReference>
<reference evidence="3" key="1">
    <citation type="journal article" date="2019" name="Int. J. Syst. Evol. Microbiol.">
        <title>The Global Catalogue of Microorganisms (GCM) 10K type strain sequencing project: providing services to taxonomists for standard genome sequencing and annotation.</title>
        <authorList>
            <consortium name="The Broad Institute Genomics Platform"/>
            <consortium name="The Broad Institute Genome Sequencing Center for Infectious Disease"/>
            <person name="Wu L."/>
            <person name="Ma J."/>
        </authorList>
    </citation>
    <scope>NUCLEOTIDE SEQUENCE [LARGE SCALE GENOMIC DNA]</scope>
    <source>
        <strain evidence="3">KCTC 12848</strain>
    </source>
</reference>
<comment type="caution">
    <text evidence="2">The sequence shown here is derived from an EMBL/GenBank/DDBJ whole genome shotgun (WGS) entry which is preliminary data.</text>
</comment>
<keyword evidence="1" id="KW-0732">Signal</keyword>
<dbReference type="InterPro" id="IPR036182">
    <property type="entry name" value="PCuAC_sf"/>
</dbReference>
<feature type="chain" id="PRO_5046244112" evidence="1">
    <location>
        <begin position="22"/>
        <end position="151"/>
    </location>
</feature>
<evidence type="ECO:0000313" key="2">
    <source>
        <dbReference type="EMBL" id="MFD2308916.1"/>
    </source>
</evidence>
<organism evidence="2 3">
    <name type="scientific">Microbulbifer halophilus</name>
    <dbReference type="NCBI Taxonomy" id="453963"/>
    <lineage>
        <taxon>Bacteria</taxon>
        <taxon>Pseudomonadati</taxon>
        <taxon>Pseudomonadota</taxon>
        <taxon>Gammaproteobacteria</taxon>
        <taxon>Cellvibrionales</taxon>
        <taxon>Microbulbiferaceae</taxon>
        <taxon>Microbulbifer</taxon>
    </lineage>
</organism>
<protein>
    <submittedName>
        <fullName evidence="2">Copper chaperone PCu(A)C</fullName>
    </submittedName>
</protein>
<gene>
    <name evidence="2" type="ORF">ACFSKX_00670</name>
</gene>
<evidence type="ECO:0000313" key="3">
    <source>
        <dbReference type="Proteomes" id="UP001597425"/>
    </source>
</evidence>
<feature type="signal peptide" evidence="1">
    <location>
        <begin position="1"/>
        <end position="21"/>
    </location>
</feature>
<dbReference type="Proteomes" id="UP001597425">
    <property type="component" value="Unassembled WGS sequence"/>
</dbReference>
<dbReference type="RefSeq" id="WP_265723396.1">
    <property type="nucleotide sequence ID" value="NZ_JAPIVK010000049.1"/>
</dbReference>
<proteinExistence type="predicted"/>
<dbReference type="InterPro" id="IPR007410">
    <property type="entry name" value="LpqE-like"/>
</dbReference>
<sequence length="151" mass="16215">MRRFYSLLATLMLVASAAANEASLRIDGYARETLPGAAMAAAYLSLHNDADEERRLLRVEIPGRVDASADLHTSEERDGVSRMRPLAGLAVPAGGEVQMAPGGVHLMLSGLKLRAGDTLPLRLHFAGGDAVDVEVPVRSLRTDTERDHHHG</sequence>
<dbReference type="Pfam" id="PF04314">
    <property type="entry name" value="PCuAC"/>
    <property type="match status" value="1"/>
</dbReference>
<dbReference type="InterPro" id="IPR058248">
    <property type="entry name" value="Lxx211020-like"/>
</dbReference>
<evidence type="ECO:0000256" key="1">
    <source>
        <dbReference type="SAM" id="SignalP"/>
    </source>
</evidence>
<accession>A0ABW5E5P6</accession>
<dbReference type="PANTHER" id="PTHR36302">
    <property type="entry name" value="BLR7088 PROTEIN"/>
    <property type="match status" value="1"/>
</dbReference>